<sequence length="232" mass="27063">MTASAEFVRKLVLRCDSAPQSPAVGEVHSEHVAADVLHDAVREYRKTILVVEAYARRERIYALLDRHRRQARSLPLLYPREQEQPDYHQCRDYAHQQGGGYVEYLVFESLGAVGGKEEHEQRYRKKSRRERLFHFQHYSFIFTEDGRALTTFALPEDMPKEELDELLASGEMKLYDDSTMILEEKAWKEEDGKLFYDTEAKAEVLGEKLSSWVSIKQTADGIELLMYRLVKE</sequence>
<name>A0AA43RI08_9ACTN</name>
<organism evidence="1 2">
    <name type="scientific">Phoenicibacter congonensis</name>
    <dbReference type="NCBI Taxonomy" id="1944646"/>
    <lineage>
        <taxon>Bacteria</taxon>
        <taxon>Bacillati</taxon>
        <taxon>Actinomycetota</taxon>
        <taxon>Coriobacteriia</taxon>
        <taxon>Eggerthellales</taxon>
        <taxon>Eggerthellaceae</taxon>
        <taxon>Phoenicibacter</taxon>
    </lineage>
</organism>
<evidence type="ECO:0000313" key="1">
    <source>
        <dbReference type="EMBL" id="MDO4842178.1"/>
    </source>
</evidence>
<protein>
    <submittedName>
        <fullName evidence="1">Uncharacterized protein</fullName>
    </submittedName>
</protein>
<dbReference type="EMBL" id="JAUMVS010000109">
    <property type="protein sequence ID" value="MDO4842178.1"/>
    <property type="molecule type" value="Genomic_DNA"/>
</dbReference>
<comment type="caution">
    <text evidence="1">The sequence shown here is derived from an EMBL/GenBank/DDBJ whole genome shotgun (WGS) entry which is preliminary data.</text>
</comment>
<gene>
    <name evidence="1" type="ORF">Q3982_05825</name>
</gene>
<reference evidence="1" key="1">
    <citation type="submission" date="2023-07" db="EMBL/GenBank/DDBJ databases">
        <title>Between Cages and Wild: Unraveling the Impact of Captivity on Animal Microbiomes and Antimicrobial Resistance.</title>
        <authorList>
            <person name="Schmartz G.P."/>
            <person name="Rehner J."/>
            <person name="Schuff M.J."/>
            <person name="Becker S.L."/>
            <person name="Kravczyk M."/>
            <person name="Gurevich A."/>
            <person name="Francke R."/>
            <person name="Mueller R."/>
            <person name="Keller V."/>
            <person name="Keller A."/>
        </authorList>
    </citation>
    <scope>NUCLEOTIDE SEQUENCE</scope>
    <source>
        <strain evidence="1">S12M_St_49</strain>
    </source>
</reference>
<dbReference type="Proteomes" id="UP001168575">
    <property type="component" value="Unassembled WGS sequence"/>
</dbReference>
<dbReference type="AlphaFoldDB" id="A0AA43RI08"/>
<proteinExistence type="predicted"/>
<evidence type="ECO:0000313" key="2">
    <source>
        <dbReference type="Proteomes" id="UP001168575"/>
    </source>
</evidence>
<keyword evidence="2" id="KW-1185">Reference proteome</keyword>
<accession>A0AA43RI08</accession>